<dbReference type="EMBL" id="KZ293812">
    <property type="protein sequence ID" value="PBK79130.1"/>
    <property type="molecule type" value="Genomic_DNA"/>
</dbReference>
<evidence type="ECO:0000313" key="3">
    <source>
        <dbReference type="Proteomes" id="UP000217790"/>
    </source>
</evidence>
<proteinExistence type="predicted"/>
<reference evidence="3" key="1">
    <citation type="journal article" date="2017" name="Nat. Ecol. Evol.">
        <title>Genome expansion and lineage-specific genetic innovations in the forest pathogenic fungi Armillaria.</title>
        <authorList>
            <person name="Sipos G."/>
            <person name="Prasanna A.N."/>
            <person name="Walter M.C."/>
            <person name="O'Connor E."/>
            <person name="Balint B."/>
            <person name="Krizsan K."/>
            <person name="Kiss B."/>
            <person name="Hess J."/>
            <person name="Varga T."/>
            <person name="Slot J."/>
            <person name="Riley R."/>
            <person name="Boka B."/>
            <person name="Rigling D."/>
            <person name="Barry K."/>
            <person name="Lee J."/>
            <person name="Mihaltcheva S."/>
            <person name="LaButti K."/>
            <person name="Lipzen A."/>
            <person name="Waldron R."/>
            <person name="Moloney N.M."/>
            <person name="Sperisen C."/>
            <person name="Kredics L."/>
            <person name="Vagvoelgyi C."/>
            <person name="Patrignani A."/>
            <person name="Fitzpatrick D."/>
            <person name="Nagy I."/>
            <person name="Doyle S."/>
            <person name="Anderson J.B."/>
            <person name="Grigoriev I.V."/>
            <person name="Gueldener U."/>
            <person name="Muensterkoetter M."/>
            <person name="Nagy L.G."/>
        </authorList>
    </citation>
    <scope>NUCLEOTIDE SEQUENCE [LARGE SCALE GENOMIC DNA]</scope>
    <source>
        <strain evidence="3">Ar21-2</strain>
    </source>
</reference>
<protein>
    <submittedName>
        <fullName evidence="2">Uncharacterized protein</fullName>
    </submittedName>
</protein>
<name>A0A2H3CB74_ARMGA</name>
<keyword evidence="3" id="KW-1185">Reference proteome</keyword>
<feature type="compositionally biased region" description="Low complexity" evidence="1">
    <location>
        <begin position="191"/>
        <end position="202"/>
    </location>
</feature>
<dbReference type="InParanoid" id="A0A2H3CB74"/>
<dbReference type="AlphaFoldDB" id="A0A2H3CB74"/>
<accession>A0A2H3CB74</accession>
<gene>
    <name evidence="2" type="ORF">ARMGADRAFT_1041019</name>
</gene>
<feature type="region of interest" description="Disordered" evidence="1">
    <location>
        <begin position="179"/>
        <end position="202"/>
    </location>
</feature>
<evidence type="ECO:0000256" key="1">
    <source>
        <dbReference type="SAM" id="MobiDB-lite"/>
    </source>
</evidence>
<dbReference type="Proteomes" id="UP000217790">
    <property type="component" value="Unassembled WGS sequence"/>
</dbReference>
<sequence>MERHTEDSDDGADFKVFRWDDSRYMQPVEESARNFLNSSKLETACCPMPAVECVGNRASSDICSGLRMGKQICVTIARIYEESRLQDDGGGCRTPSILPVHNLVMVVSFSSAWIRGNQGHNRENPLLSQFLEIGIGYVFALLTVKQIGKVSSSEKVRSSVTGRKKMFAITVTDCDGRPNTLSRSLPRHAKGTAPVAAAAKRW</sequence>
<organism evidence="2 3">
    <name type="scientific">Armillaria gallica</name>
    <name type="common">Bulbous honey fungus</name>
    <name type="synonym">Armillaria bulbosa</name>
    <dbReference type="NCBI Taxonomy" id="47427"/>
    <lineage>
        <taxon>Eukaryota</taxon>
        <taxon>Fungi</taxon>
        <taxon>Dikarya</taxon>
        <taxon>Basidiomycota</taxon>
        <taxon>Agaricomycotina</taxon>
        <taxon>Agaricomycetes</taxon>
        <taxon>Agaricomycetidae</taxon>
        <taxon>Agaricales</taxon>
        <taxon>Marasmiineae</taxon>
        <taxon>Physalacriaceae</taxon>
        <taxon>Armillaria</taxon>
    </lineage>
</organism>
<evidence type="ECO:0000313" key="2">
    <source>
        <dbReference type="EMBL" id="PBK79130.1"/>
    </source>
</evidence>